<dbReference type="RefSeq" id="XP_010472962.1">
    <property type="nucleotide sequence ID" value="XM_010474660.1"/>
</dbReference>
<feature type="domain" description="DDE Tnp4" evidence="8">
    <location>
        <begin position="112"/>
        <end position="275"/>
    </location>
</feature>
<comment type="similarity">
    <text evidence="3">Belongs to the HARBI1 family.</text>
</comment>
<reference evidence="10" key="1">
    <citation type="journal article" date="2014" name="Nat. Commun.">
        <title>The emerging biofuel crop Camelina sativa retains a highly undifferentiated hexaploid genome structure.</title>
        <authorList>
            <person name="Kagale S."/>
            <person name="Koh C."/>
            <person name="Nixon J."/>
            <person name="Bollina V."/>
            <person name="Clarke W.E."/>
            <person name="Tuteja R."/>
            <person name="Spillane C."/>
            <person name="Robinson S.J."/>
            <person name="Links M.G."/>
            <person name="Clarke C."/>
            <person name="Higgins E.E."/>
            <person name="Huebert T."/>
            <person name="Sharpe A.G."/>
            <person name="Parkin I.A."/>
        </authorList>
    </citation>
    <scope>NUCLEOTIDE SEQUENCE [LARGE SCALE GENOMIC DNA]</scope>
    <source>
        <strain evidence="10">cv. DH55</strain>
    </source>
</reference>
<evidence type="ECO:0000256" key="5">
    <source>
        <dbReference type="ARBA" id="ARBA00022723"/>
    </source>
</evidence>
<proteinExistence type="inferred from homology"/>
<gene>
    <name evidence="11" type="primary">LOC104752500</name>
</gene>
<comment type="subcellular location">
    <subcellularLocation>
        <location evidence="2">Nucleus</location>
    </subcellularLocation>
</comment>
<reference evidence="11" key="2">
    <citation type="submission" date="2025-08" db="UniProtKB">
        <authorList>
            <consortium name="RefSeq"/>
        </authorList>
    </citation>
    <scope>IDENTIFICATION</scope>
    <source>
        <tissue evidence="11">Leaf</tissue>
    </source>
</reference>
<accession>A0ABM0WLW3</accession>
<organism evidence="10 11">
    <name type="scientific">Camelina sativa</name>
    <name type="common">False flax</name>
    <name type="synonym">Myagrum sativum</name>
    <dbReference type="NCBI Taxonomy" id="90675"/>
    <lineage>
        <taxon>Eukaryota</taxon>
        <taxon>Viridiplantae</taxon>
        <taxon>Streptophyta</taxon>
        <taxon>Embryophyta</taxon>
        <taxon>Tracheophyta</taxon>
        <taxon>Spermatophyta</taxon>
        <taxon>Magnoliopsida</taxon>
        <taxon>eudicotyledons</taxon>
        <taxon>Gunneridae</taxon>
        <taxon>Pentapetalae</taxon>
        <taxon>rosids</taxon>
        <taxon>malvids</taxon>
        <taxon>Brassicales</taxon>
        <taxon>Brassicaceae</taxon>
        <taxon>Camelineae</taxon>
        <taxon>Camelina</taxon>
    </lineage>
</organism>
<feature type="domain" description="DUF8040" evidence="9">
    <location>
        <begin position="1"/>
        <end position="69"/>
    </location>
</feature>
<keyword evidence="4" id="KW-0540">Nuclease</keyword>
<evidence type="ECO:0000256" key="6">
    <source>
        <dbReference type="ARBA" id="ARBA00022801"/>
    </source>
</evidence>
<dbReference type="InterPro" id="IPR058353">
    <property type="entry name" value="DUF8040"/>
</dbReference>
<evidence type="ECO:0000256" key="3">
    <source>
        <dbReference type="ARBA" id="ARBA00006958"/>
    </source>
</evidence>
<comment type="cofactor">
    <cofactor evidence="1">
        <name>a divalent metal cation</name>
        <dbReference type="ChEBI" id="CHEBI:60240"/>
    </cofactor>
</comment>
<keyword evidence="10" id="KW-1185">Reference proteome</keyword>
<evidence type="ECO:0000313" key="11">
    <source>
        <dbReference type="RefSeq" id="XP_010472962.1"/>
    </source>
</evidence>
<evidence type="ECO:0000256" key="2">
    <source>
        <dbReference type="ARBA" id="ARBA00004123"/>
    </source>
</evidence>
<evidence type="ECO:0000259" key="9">
    <source>
        <dbReference type="Pfam" id="PF26138"/>
    </source>
</evidence>
<dbReference type="Pfam" id="PF13359">
    <property type="entry name" value="DDE_Tnp_4"/>
    <property type="match status" value="1"/>
</dbReference>
<name>A0ABM0WLW3_CAMSA</name>
<keyword evidence="5" id="KW-0479">Metal-binding</keyword>
<dbReference type="Proteomes" id="UP000694864">
    <property type="component" value="Chromosome 2"/>
</dbReference>
<dbReference type="InterPro" id="IPR027806">
    <property type="entry name" value="HARBI1_dom"/>
</dbReference>
<keyword evidence="6" id="KW-0378">Hydrolase</keyword>
<keyword evidence="7" id="KW-0539">Nucleus</keyword>
<dbReference type="InterPro" id="IPR045249">
    <property type="entry name" value="HARBI1-like"/>
</dbReference>
<evidence type="ECO:0000256" key="1">
    <source>
        <dbReference type="ARBA" id="ARBA00001968"/>
    </source>
</evidence>
<evidence type="ECO:0000256" key="4">
    <source>
        <dbReference type="ARBA" id="ARBA00022722"/>
    </source>
</evidence>
<protein>
    <submittedName>
        <fullName evidence="11">Nuclease HARBI1</fullName>
    </submittedName>
</protein>
<evidence type="ECO:0000259" key="8">
    <source>
        <dbReference type="Pfam" id="PF13359"/>
    </source>
</evidence>
<dbReference type="Pfam" id="PF26138">
    <property type="entry name" value="DUF8040"/>
    <property type="match status" value="1"/>
</dbReference>
<sequence length="328" mass="38051">MSFAAFTGLCTILKENYGLQPSMNVSVEESTAMFLRVCGHNEAQRDVGLRFGRNQETVKRKFGEVLQAIELLAADYIKTPTTQQLHRIPQRQQADRRYWPYFSAFVGAMDETHVCVKVKPELQVMYWNRHDYASINVMAICDMNMLFTYIWNGAPGSCHDTAVLSLAQIGDSEFPLPPTDKYYVVDSWYPNKQGFLAPYRSTRNKVVRYHMSLFYIGPPPRDKEELFNRPHASLRSIIERTFGAWKKKWRILTDFPRYDMDIQKRVIIAIMGLHNFIRVSNFTDAYFVEDFTETQTEDQDNASYELDEADNADGQHMANIRETIATML</sequence>
<dbReference type="GeneID" id="104752500"/>
<evidence type="ECO:0000313" key="10">
    <source>
        <dbReference type="Proteomes" id="UP000694864"/>
    </source>
</evidence>
<evidence type="ECO:0000256" key="7">
    <source>
        <dbReference type="ARBA" id="ARBA00023242"/>
    </source>
</evidence>
<dbReference type="PANTHER" id="PTHR22930">
    <property type="match status" value="1"/>
</dbReference>
<dbReference type="PANTHER" id="PTHR22930:SF281">
    <property type="entry name" value="NUCLEASE"/>
    <property type="match status" value="1"/>
</dbReference>